<evidence type="ECO:0000313" key="5">
    <source>
        <dbReference type="EnsemblPlants" id="TraesCS6D02G369800.1"/>
    </source>
</evidence>
<dbReference type="Gramene" id="TraesCS6D02G369800.1">
    <property type="protein sequence ID" value="TraesCS6D02G369800.1"/>
    <property type="gene ID" value="TraesCS6D02G369800"/>
</dbReference>
<organism evidence="5">
    <name type="scientific">Triticum aestivum</name>
    <name type="common">Wheat</name>
    <dbReference type="NCBI Taxonomy" id="4565"/>
    <lineage>
        <taxon>Eukaryota</taxon>
        <taxon>Viridiplantae</taxon>
        <taxon>Streptophyta</taxon>
        <taxon>Embryophyta</taxon>
        <taxon>Tracheophyta</taxon>
        <taxon>Spermatophyta</taxon>
        <taxon>Magnoliopsida</taxon>
        <taxon>Liliopsida</taxon>
        <taxon>Poales</taxon>
        <taxon>Poaceae</taxon>
        <taxon>BOP clade</taxon>
        <taxon>Pooideae</taxon>
        <taxon>Triticodae</taxon>
        <taxon>Triticeae</taxon>
        <taxon>Triticinae</taxon>
        <taxon>Triticum</taxon>
    </lineage>
</organism>
<evidence type="ECO:0000256" key="2">
    <source>
        <dbReference type="ARBA" id="ARBA00022821"/>
    </source>
</evidence>
<dbReference type="Pfam" id="PF23559">
    <property type="entry name" value="WHD_DRP"/>
    <property type="match status" value="1"/>
</dbReference>
<reference evidence="5" key="2">
    <citation type="submission" date="2018-10" db="UniProtKB">
        <authorList>
            <consortium name="EnsemblPlants"/>
        </authorList>
    </citation>
    <scope>IDENTIFICATION</scope>
</reference>
<dbReference type="SUPFAM" id="SSF52058">
    <property type="entry name" value="L domain-like"/>
    <property type="match status" value="1"/>
</dbReference>
<dbReference type="AlphaFoldDB" id="A0A3B6QNU9"/>
<dbReference type="Gramene" id="TraesSYM6D03G03738970.1">
    <property type="protein sequence ID" value="TraesSYM6D03G03738970.1"/>
    <property type="gene ID" value="TraesSYM6D03G03738970"/>
</dbReference>
<dbReference type="Gene3D" id="3.80.10.10">
    <property type="entry name" value="Ribonuclease Inhibitor"/>
    <property type="match status" value="2"/>
</dbReference>
<dbReference type="Gramene" id="TraesSTA6D03G03784060.1">
    <property type="protein sequence ID" value="TraesSTA6D03G03784060.1"/>
    <property type="gene ID" value="TraesSTA6D03G03784060"/>
</dbReference>
<dbReference type="Gramene" id="TraesMAC6D03G03789340.1">
    <property type="protein sequence ID" value="TraesMAC6D03G03789340.1"/>
    <property type="gene ID" value="TraesMAC6D03G03789340"/>
</dbReference>
<keyword evidence="2" id="KW-0611">Plant defense</keyword>
<dbReference type="Proteomes" id="UP000019116">
    <property type="component" value="Chromosome 6D"/>
</dbReference>
<dbReference type="InterPro" id="IPR036388">
    <property type="entry name" value="WH-like_DNA-bd_sf"/>
</dbReference>
<dbReference type="Gramene" id="TraesNOR6D03G03831780.1">
    <property type="protein sequence ID" value="TraesNOR6D03G03831780.1"/>
    <property type="gene ID" value="TraesNOR6D03G03831780"/>
</dbReference>
<dbReference type="GO" id="GO:0009626">
    <property type="term" value="P:plant-type hypersensitive response"/>
    <property type="evidence" value="ECO:0007669"/>
    <property type="project" value="UniProtKB-ARBA"/>
</dbReference>
<dbReference type="STRING" id="4565.A0A3B6QNU9"/>
<dbReference type="PANTHER" id="PTHR23155:SF1028">
    <property type="entry name" value="OS08G0174800 PROTEIN"/>
    <property type="match status" value="1"/>
</dbReference>
<evidence type="ECO:0000259" key="3">
    <source>
        <dbReference type="Pfam" id="PF23559"/>
    </source>
</evidence>
<feature type="domain" description="Disease resistance R13L4/SHOC-2-like LRR" evidence="4">
    <location>
        <begin position="145"/>
        <end position="525"/>
    </location>
</feature>
<dbReference type="EnsemblPlants" id="TraesCS6D02G369800.1">
    <property type="protein sequence ID" value="TraesCS6D02G369800.1"/>
    <property type="gene ID" value="TraesCS6D02G369800"/>
</dbReference>
<dbReference type="GO" id="GO:0002758">
    <property type="term" value="P:innate immune response-activating signaling pathway"/>
    <property type="evidence" value="ECO:0007669"/>
    <property type="project" value="UniProtKB-ARBA"/>
</dbReference>
<evidence type="ECO:0008006" key="7">
    <source>
        <dbReference type="Google" id="ProtNLM"/>
    </source>
</evidence>
<name>A0A3B6QNU9_WHEAT</name>
<proteinExistence type="predicted"/>
<sequence length="529" mass="60212">MMRIISFSYFDLSPCLKSCLLYLNVFPEDFKIDKEDLIMRWIAEGFTPEEDGHTLYELGERCFNELINRSLIQPGELDDLCAEVTNCRVHDIILDFVISKSKEENFVTLLGVSGVNHDRENKARRLSLQSGSEIPNDLDLCNAWSLAVFGRSINIPAWKKFKNLRALSFEMCNELENHHVVGIDNLFHLKHLRFKGAKLKKFPDEIAKLQSLETLEIVGASSRLEIPSTICQLKKLTHLVVCYYIILPDEIGGMQALQVLEGINVFNHSVNFCRQLGNLSNLRKLAIELCGNYSVREEKIIQMLFSICKLGNANLYCVCVSGNYKLDPDLERYEVDGCNVNDADEIYDGYNIDDSLDESWFSALRGFRELVIMDNFVPWRIPRSMKSLINMQKLCLNVSIVLHEDMVILGGLPALRILSLGAEGCVTGAKTEGLLKISQSLGFPSLINFTIGERNCVMGLIFEAGCMPRLEKLVLCFLMLLTSDDFDFGIEHLRNLKFIRCHYWKKELKAALERSIATHPNHPTFQFKG</sequence>
<dbReference type="SMR" id="A0A3B6QNU9"/>
<dbReference type="OrthoDB" id="1060944at2759"/>
<dbReference type="InterPro" id="IPR044974">
    <property type="entry name" value="Disease_R_plants"/>
</dbReference>
<dbReference type="InterPro" id="IPR055414">
    <property type="entry name" value="LRR_R13L4/SHOC2-like"/>
</dbReference>
<accession>A0A3B6QNU9</accession>
<dbReference type="Gramene" id="TraesCS6D03G0852600.1">
    <property type="protein sequence ID" value="TraesCS6D03G0852600.1.CDS"/>
    <property type="gene ID" value="TraesCS6D03G0852600"/>
</dbReference>
<dbReference type="OMA" id="TIGERNC"/>
<dbReference type="Pfam" id="PF23598">
    <property type="entry name" value="LRR_14"/>
    <property type="match status" value="1"/>
</dbReference>
<reference evidence="5" key="1">
    <citation type="submission" date="2018-08" db="EMBL/GenBank/DDBJ databases">
        <authorList>
            <person name="Rossello M."/>
        </authorList>
    </citation>
    <scope>NUCLEOTIDE SEQUENCE [LARGE SCALE GENOMIC DNA]</scope>
    <source>
        <strain evidence="5">cv. Chinese Spring</strain>
    </source>
</reference>
<evidence type="ECO:0000256" key="1">
    <source>
        <dbReference type="ARBA" id="ARBA00022737"/>
    </source>
</evidence>
<dbReference type="FunFam" id="1.10.10.10:FF:000322">
    <property type="entry name" value="Probable disease resistance protein At1g63360"/>
    <property type="match status" value="1"/>
</dbReference>
<protein>
    <recommendedName>
        <fullName evidence="7">NB-ARC domain-containing protein</fullName>
    </recommendedName>
</protein>
<dbReference type="Gene3D" id="1.10.10.10">
    <property type="entry name" value="Winged helix-like DNA-binding domain superfamily/Winged helix DNA-binding domain"/>
    <property type="match status" value="1"/>
</dbReference>
<dbReference type="PANTHER" id="PTHR23155">
    <property type="entry name" value="DISEASE RESISTANCE PROTEIN RP"/>
    <property type="match status" value="1"/>
</dbReference>
<keyword evidence="1" id="KW-0677">Repeat</keyword>
<dbReference type="Gramene" id="TraesJUL6D03G03824170.1">
    <property type="protein sequence ID" value="TraesJUL6D03G03824170.1"/>
    <property type="gene ID" value="TraesJUL6D03G03824170"/>
</dbReference>
<evidence type="ECO:0000313" key="6">
    <source>
        <dbReference type="Proteomes" id="UP000019116"/>
    </source>
</evidence>
<dbReference type="InterPro" id="IPR032675">
    <property type="entry name" value="LRR_dom_sf"/>
</dbReference>
<dbReference type="GO" id="GO:0042742">
    <property type="term" value="P:defense response to bacterium"/>
    <property type="evidence" value="ECO:0007669"/>
    <property type="project" value="UniProtKB-ARBA"/>
</dbReference>
<feature type="domain" description="Disease resistance protein winged helix" evidence="3">
    <location>
        <begin position="25"/>
        <end position="97"/>
    </location>
</feature>
<dbReference type="InterPro" id="IPR058922">
    <property type="entry name" value="WHD_DRP"/>
</dbReference>
<evidence type="ECO:0000259" key="4">
    <source>
        <dbReference type="Pfam" id="PF23598"/>
    </source>
</evidence>
<keyword evidence="6" id="KW-1185">Reference proteome</keyword>